<feature type="chain" id="PRO_5035785335" evidence="1">
    <location>
        <begin position="30"/>
        <end position="190"/>
    </location>
</feature>
<feature type="signal peptide" evidence="1">
    <location>
        <begin position="1"/>
        <end position="29"/>
    </location>
</feature>
<evidence type="ECO:0000313" key="3">
    <source>
        <dbReference type="Proteomes" id="UP000822476"/>
    </source>
</evidence>
<gene>
    <name evidence="2" type="ORF">EG68_01639</name>
</gene>
<evidence type="ECO:0000313" key="2">
    <source>
        <dbReference type="EMBL" id="KAF7260709.1"/>
    </source>
</evidence>
<evidence type="ECO:0000256" key="1">
    <source>
        <dbReference type="SAM" id="SignalP"/>
    </source>
</evidence>
<keyword evidence="1" id="KW-0732">Signal</keyword>
<dbReference type="Proteomes" id="UP000822476">
    <property type="component" value="Unassembled WGS sequence"/>
</dbReference>
<sequence>MKSNRLTCIMKKLFANLCIFLIIFHQTDSKSTSKTSSNIGLIVVNGKVYQNGKKATIGKNFGNPGTSDYRTFNASLCTSCKFAMNTQLNIFKSWTDCKVTRASDKETLVVISLNKNLLTANKLNYRSSSFASQFKAALLKYKPPSGDSRYYYGEVAKVYCDYGIYNCVNAYCTVYGLSGPTISRIMVNAY</sequence>
<accession>A0A8S9YZY9</accession>
<dbReference type="EMBL" id="JTDE01000639">
    <property type="protein sequence ID" value="KAF7260709.1"/>
    <property type="molecule type" value="Genomic_DNA"/>
</dbReference>
<comment type="caution">
    <text evidence="2">The sequence shown here is derived from an EMBL/GenBank/DDBJ whole genome shotgun (WGS) entry which is preliminary data.</text>
</comment>
<name>A0A8S9YZY9_9TREM</name>
<reference evidence="2" key="1">
    <citation type="submission" date="2019-07" db="EMBL/GenBank/DDBJ databases">
        <title>Annotation for the trematode Paragonimus miyazaki's.</title>
        <authorList>
            <person name="Choi Y.-J."/>
        </authorList>
    </citation>
    <scope>NUCLEOTIDE SEQUENCE</scope>
    <source>
        <strain evidence="2">Japan</strain>
    </source>
</reference>
<protein>
    <submittedName>
        <fullName evidence="2">Uncharacterized protein</fullName>
    </submittedName>
</protein>
<dbReference type="AlphaFoldDB" id="A0A8S9YZY9"/>
<organism evidence="2 3">
    <name type="scientific">Paragonimus skrjabini miyazakii</name>
    <dbReference type="NCBI Taxonomy" id="59628"/>
    <lineage>
        <taxon>Eukaryota</taxon>
        <taxon>Metazoa</taxon>
        <taxon>Spiralia</taxon>
        <taxon>Lophotrochozoa</taxon>
        <taxon>Platyhelminthes</taxon>
        <taxon>Trematoda</taxon>
        <taxon>Digenea</taxon>
        <taxon>Plagiorchiida</taxon>
        <taxon>Troglotremata</taxon>
        <taxon>Troglotrematidae</taxon>
        <taxon>Paragonimus</taxon>
    </lineage>
</organism>
<keyword evidence="3" id="KW-1185">Reference proteome</keyword>
<proteinExistence type="predicted"/>
<dbReference type="OrthoDB" id="10332656at2759"/>